<dbReference type="PANTHER" id="PTHR22573:SF2">
    <property type="entry name" value="PHOSPHOGLUCOMUTASE"/>
    <property type="match status" value="1"/>
</dbReference>
<evidence type="ECO:0000256" key="8">
    <source>
        <dbReference type="ARBA" id="ARBA00022842"/>
    </source>
</evidence>
<dbReference type="EMBL" id="MCFL01000033">
    <property type="protein sequence ID" value="ORZ33772.1"/>
    <property type="molecule type" value="Genomic_DNA"/>
</dbReference>
<proteinExistence type="inferred from homology"/>
<dbReference type="Pfam" id="PF02878">
    <property type="entry name" value="PGM_PMM_I"/>
    <property type="match status" value="1"/>
</dbReference>
<evidence type="ECO:0000256" key="5">
    <source>
        <dbReference type="ARBA" id="ARBA00022526"/>
    </source>
</evidence>
<dbReference type="InterPro" id="IPR005846">
    <property type="entry name" value="A-D-PHexomutase_a/b/a-III"/>
</dbReference>
<name>A0A1Y2HL00_9FUNG</name>
<dbReference type="PANTHER" id="PTHR22573">
    <property type="entry name" value="PHOSPHOHEXOMUTASE FAMILY MEMBER"/>
    <property type="match status" value="1"/>
</dbReference>
<comment type="catalytic activity">
    <reaction evidence="1">
        <text>alpha-D-glucose 1-phosphate = alpha-D-glucose 6-phosphate</text>
        <dbReference type="Rhea" id="RHEA:23536"/>
        <dbReference type="ChEBI" id="CHEBI:58225"/>
        <dbReference type="ChEBI" id="CHEBI:58601"/>
        <dbReference type="EC" id="5.4.2.2"/>
    </reaction>
</comment>
<evidence type="ECO:0000256" key="2">
    <source>
        <dbReference type="ARBA" id="ARBA00001946"/>
    </source>
</evidence>
<evidence type="ECO:0000256" key="3">
    <source>
        <dbReference type="ARBA" id="ARBA00010231"/>
    </source>
</evidence>
<reference evidence="17 18" key="1">
    <citation type="submission" date="2016-07" db="EMBL/GenBank/DDBJ databases">
        <title>Pervasive Adenine N6-methylation of Active Genes in Fungi.</title>
        <authorList>
            <consortium name="DOE Joint Genome Institute"/>
            <person name="Mondo S.J."/>
            <person name="Dannebaum R.O."/>
            <person name="Kuo R.C."/>
            <person name="Labutti K."/>
            <person name="Haridas S."/>
            <person name="Kuo A."/>
            <person name="Salamov A."/>
            <person name="Ahrendt S.R."/>
            <person name="Lipzen A."/>
            <person name="Sullivan W."/>
            <person name="Andreopoulos W.B."/>
            <person name="Clum A."/>
            <person name="Lindquist E."/>
            <person name="Daum C."/>
            <person name="Ramamoorthy G.K."/>
            <person name="Gryganskyi A."/>
            <person name="Culley D."/>
            <person name="Magnuson J.K."/>
            <person name="James T.Y."/>
            <person name="O'Malley M.A."/>
            <person name="Stajich J.E."/>
            <person name="Spatafora J.W."/>
            <person name="Visel A."/>
            <person name="Grigoriev I.V."/>
        </authorList>
    </citation>
    <scope>NUCLEOTIDE SEQUENCE [LARGE SCALE GENOMIC DNA]</scope>
    <source>
        <strain evidence="17 18">PL171</strain>
    </source>
</reference>
<dbReference type="InterPro" id="IPR045244">
    <property type="entry name" value="PGM"/>
</dbReference>
<dbReference type="GO" id="GO:0006006">
    <property type="term" value="P:glucose metabolic process"/>
    <property type="evidence" value="ECO:0007669"/>
    <property type="project" value="UniProtKB-KW"/>
</dbReference>
<evidence type="ECO:0000256" key="10">
    <source>
        <dbReference type="ARBA" id="ARBA00023277"/>
    </source>
</evidence>
<dbReference type="GO" id="GO:0000287">
    <property type="term" value="F:magnesium ion binding"/>
    <property type="evidence" value="ECO:0007669"/>
    <property type="project" value="InterPro"/>
</dbReference>
<evidence type="ECO:0000259" key="14">
    <source>
        <dbReference type="Pfam" id="PF02878"/>
    </source>
</evidence>
<dbReference type="InterPro" id="IPR005844">
    <property type="entry name" value="A-D-PHexomutase_a/b/a-I"/>
</dbReference>
<comment type="catalytic activity">
    <reaction evidence="12">
        <text>O-phospho-L-seryl-[protein] + alpha-D-glucose 1-phosphate = alpha-D-glucose 1,6-bisphosphate + L-seryl-[protein]</text>
        <dbReference type="Rhea" id="RHEA:68748"/>
        <dbReference type="Rhea" id="RHEA-COMP:9863"/>
        <dbReference type="Rhea" id="RHEA-COMP:11604"/>
        <dbReference type="ChEBI" id="CHEBI:29999"/>
        <dbReference type="ChEBI" id="CHEBI:58392"/>
        <dbReference type="ChEBI" id="CHEBI:58601"/>
        <dbReference type="ChEBI" id="CHEBI:83421"/>
    </reaction>
</comment>
<dbReference type="NCBIfam" id="NF005737">
    <property type="entry name" value="PRK07564.1-1"/>
    <property type="match status" value="1"/>
</dbReference>
<dbReference type="FunFam" id="3.40.120.10:FF:000004">
    <property type="entry name" value="Phosphoglucomutase 5"/>
    <property type="match status" value="1"/>
</dbReference>
<dbReference type="Pfam" id="PF02880">
    <property type="entry name" value="PGM_PMM_III"/>
    <property type="match status" value="1"/>
</dbReference>
<evidence type="ECO:0000256" key="9">
    <source>
        <dbReference type="ARBA" id="ARBA00023235"/>
    </source>
</evidence>
<evidence type="ECO:0000313" key="18">
    <source>
        <dbReference type="Proteomes" id="UP000193411"/>
    </source>
</evidence>
<dbReference type="FunFam" id="3.40.120.10:FF:000005">
    <property type="entry name" value="Phosphoglucomutase 5"/>
    <property type="match status" value="1"/>
</dbReference>
<keyword evidence="6" id="KW-0597">Phosphoprotein</keyword>
<keyword evidence="10" id="KW-0119">Carbohydrate metabolism</keyword>
<feature type="domain" description="Alpha-D-phosphohexomutase alpha/beta/alpha" evidence="16">
    <location>
        <begin position="328"/>
        <end position="415"/>
    </location>
</feature>
<dbReference type="Proteomes" id="UP000193411">
    <property type="component" value="Unassembled WGS sequence"/>
</dbReference>
<dbReference type="STRING" id="765915.A0A1Y2HL00"/>
<dbReference type="InterPro" id="IPR036900">
    <property type="entry name" value="A-D-PHexomutase_C_sf"/>
</dbReference>
<accession>A0A1Y2HL00</accession>
<evidence type="ECO:0000256" key="4">
    <source>
        <dbReference type="ARBA" id="ARBA00012728"/>
    </source>
</evidence>
<keyword evidence="7 13" id="KW-0479">Metal-binding</keyword>
<evidence type="ECO:0000259" key="16">
    <source>
        <dbReference type="Pfam" id="PF02880"/>
    </source>
</evidence>
<keyword evidence="8 13" id="KW-0460">Magnesium</keyword>
<keyword evidence="18" id="KW-1185">Reference proteome</keyword>
<comment type="similarity">
    <text evidence="3 13">Belongs to the phosphohexose mutase family.</text>
</comment>
<dbReference type="AlphaFoldDB" id="A0A1Y2HL00"/>
<evidence type="ECO:0000256" key="7">
    <source>
        <dbReference type="ARBA" id="ARBA00022723"/>
    </source>
</evidence>
<feature type="domain" description="Alpha-D-phosphohexomutase alpha/beta/alpha" evidence="15">
    <location>
        <begin position="201"/>
        <end position="304"/>
    </location>
</feature>
<comment type="cofactor">
    <cofactor evidence="2">
        <name>Mg(2+)</name>
        <dbReference type="ChEBI" id="CHEBI:18420"/>
    </cofactor>
</comment>
<dbReference type="InterPro" id="IPR005841">
    <property type="entry name" value="Alpha-D-phosphohexomutase_SF"/>
</dbReference>
<dbReference type="SUPFAM" id="SSF55957">
    <property type="entry name" value="Phosphoglucomutase, C-terminal domain"/>
    <property type="match status" value="1"/>
</dbReference>
<dbReference type="OrthoDB" id="2291at2759"/>
<dbReference type="InterPro" id="IPR016055">
    <property type="entry name" value="A-D-PHexomutase_a/b/a-I/II/III"/>
</dbReference>
<dbReference type="GO" id="GO:0004614">
    <property type="term" value="F:phosphoglucomutase activity"/>
    <property type="evidence" value="ECO:0007669"/>
    <property type="project" value="UniProtKB-EC"/>
</dbReference>
<dbReference type="Gene3D" id="3.40.120.10">
    <property type="entry name" value="Alpha-D-Glucose-1,6-Bisphosphate, subunit A, domain 3"/>
    <property type="match status" value="3"/>
</dbReference>
<dbReference type="Pfam" id="PF24947">
    <property type="entry name" value="PGM1_C_vert_fung"/>
    <property type="match status" value="1"/>
</dbReference>
<evidence type="ECO:0000256" key="1">
    <source>
        <dbReference type="ARBA" id="ARBA00000443"/>
    </source>
</evidence>
<comment type="caution">
    <text evidence="17">The sequence shown here is derived from an EMBL/GenBank/DDBJ whole genome shotgun (WGS) entry which is preliminary data.</text>
</comment>
<dbReference type="GO" id="GO:0005829">
    <property type="term" value="C:cytosol"/>
    <property type="evidence" value="ECO:0007669"/>
    <property type="project" value="TreeGrafter"/>
</dbReference>
<evidence type="ECO:0000256" key="11">
    <source>
        <dbReference type="ARBA" id="ARBA00049318"/>
    </source>
</evidence>
<evidence type="ECO:0000256" key="12">
    <source>
        <dbReference type="ARBA" id="ARBA00049409"/>
    </source>
</evidence>
<evidence type="ECO:0000313" key="17">
    <source>
        <dbReference type="EMBL" id="ORZ33772.1"/>
    </source>
</evidence>
<keyword evidence="9" id="KW-0413">Isomerase</keyword>
<evidence type="ECO:0000256" key="6">
    <source>
        <dbReference type="ARBA" id="ARBA00022553"/>
    </source>
</evidence>
<dbReference type="FunFam" id="3.30.310.50:FF:000002">
    <property type="entry name" value="Phosphoglucomutase 5"/>
    <property type="match status" value="1"/>
</dbReference>
<dbReference type="FunFam" id="3.40.120.10:FF:000006">
    <property type="entry name" value="Phosphoglucomutase PgmA"/>
    <property type="match status" value="1"/>
</dbReference>
<organism evidence="17 18">
    <name type="scientific">Catenaria anguillulae PL171</name>
    <dbReference type="NCBI Taxonomy" id="765915"/>
    <lineage>
        <taxon>Eukaryota</taxon>
        <taxon>Fungi</taxon>
        <taxon>Fungi incertae sedis</taxon>
        <taxon>Blastocladiomycota</taxon>
        <taxon>Blastocladiomycetes</taxon>
        <taxon>Blastocladiales</taxon>
        <taxon>Catenariaceae</taxon>
        <taxon>Catenaria</taxon>
    </lineage>
</organism>
<dbReference type="InterPro" id="IPR005845">
    <property type="entry name" value="A-D-PHexomutase_a/b/a-II"/>
</dbReference>
<feature type="domain" description="Alpha-D-phosphohexomutase alpha/beta/alpha" evidence="14">
    <location>
        <begin position="19"/>
        <end position="169"/>
    </location>
</feature>
<dbReference type="PROSITE" id="PS00710">
    <property type="entry name" value="PGM_PMM"/>
    <property type="match status" value="1"/>
</dbReference>
<evidence type="ECO:0000256" key="13">
    <source>
        <dbReference type="RuleBase" id="RU004326"/>
    </source>
</evidence>
<dbReference type="SUPFAM" id="SSF53738">
    <property type="entry name" value="Phosphoglucomutase, first 3 domains"/>
    <property type="match status" value="3"/>
</dbReference>
<evidence type="ECO:0000259" key="15">
    <source>
        <dbReference type="Pfam" id="PF02879"/>
    </source>
</evidence>
<dbReference type="EC" id="5.4.2.2" evidence="4"/>
<dbReference type="PRINTS" id="PR00509">
    <property type="entry name" value="PGMPMM"/>
</dbReference>
<dbReference type="Gene3D" id="3.30.310.50">
    <property type="entry name" value="Alpha-D-phosphohexomutase, C-terminal domain"/>
    <property type="match status" value="1"/>
</dbReference>
<keyword evidence="5" id="KW-0313">Glucose metabolism</keyword>
<protein>
    <recommendedName>
        <fullName evidence="4">phosphoglucomutase (alpha-D-glucose-1,6-bisphosphate-dependent)</fullName>
        <ecNumber evidence="4">5.4.2.2</ecNumber>
    </recommendedName>
</protein>
<dbReference type="InterPro" id="IPR016066">
    <property type="entry name" value="A-D-PHexomutase_CS"/>
</dbReference>
<gene>
    <name evidence="17" type="ORF">BCR44DRAFT_55577</name>
</gene>
<comment type="catalytic activity">
    <reaction evidence="11">
        <text>alpha-D-glucose 1,6-bisphosphate + L-seryl-[protein] = O-phospho-L-seryl-[protein] + alpha-D-glucose 6-phosphate</text>
        <dbReference type="Rhea" id="RHEA:68752"/>
        <dbReference type="Rhea" id="RHEA-COMP:9863"/>
        <dbReference type="Rhea" id="RHEA-COMP:11604"/>
        <dbReference type="ChEBI" id="CHEBI:29999"/>
        <dbReference type="ChEBI" id="CHEBI:58225"/>
        <dbReference type="ChEBI" id="CHEBI:58392"/>
        <dbReference type="ChEBI" id="CHEBI:83421"/>
    </reaction>
</comment>
<sequence length="573" mass="61330">MSPSATAVQTVATTAFSDQKPGTSGLRKRVKVFQQQNYTENFIASILHVVPDPDPVNDFGVPAEKHTLVVGGDGRYFLGDAVQKIIRLAAASGKFARLVIGQNGILSTPAASNLIRKRKAIGGILLTASHNPGGPDNDFGIKYNAANGGPAPESVTNAIYEYSKTITSYKQIDLPAADLSTIGTTELVPGLALEIVDSVADYVTLMQSIFDFSAIRAFLAERPDFRVLIDSMHGVTGPYAKAIFVDALGLPANSVMNSTPLPDFGGGHPDPNLTYADELVARVKAEPIDFAAASDGDGDRNMVLGRNATFVNPSDSVAVIAYWATRAIPYFKSTGLKGVARSMPTSQALDRVASRLGLTCYEVPTGWKFFGNLMDAGKLSICGEESFGTGSDHIREKDGLWAVIAWMSILAAAAKDDKFKGKQVTVKAVLEDFWATFGRNYFSRYDYEEVDAAGAASMMDVLRAKWTSPSAKGTLVGPYIVAKSGDFAYTDPVDGSYTKGQGVFAEFTDGSRVVFRLSGTGSQGATVRMYVEAYSNKDVTQDPQAALGPLIKGALQVIELERWTGRKQPTVIT</sequence>
<dbReference type="Pfam" id="PF02879">
    <property type="entry name" value="PGM_PMM_II"/>
    <property type="match status" value="1"/>
</dbReference>